<evidence type="ECO:0000256" key="1">
    <source>
        <dbReference type="SAM" id="MobiDB-lite"/>
    </source>
</evidence>
<feature type="signal peptide" evidence="2">
    <location>
        <begin position="1"/>
        <end position="20"/>
    </location>
</feature>
<dbReference type="EMBL" id="CP015961">
    <property type="protein sequence ID" value="ANI92713.1"/>
    <property type="molecule type" value="Genomic_DNA"/>
</dbReference>
<dbReference type="KEGG" id="dtm:BJL86_1945"/>
<sequence length="537" mass="57416">MKRPVLNTFTALLAAVLVVAGCSADSGDSSAVSLQDDFSDLQVVRESDGSGVDVSSEVLESSPIAVVSTDDDAAEALAGSSAVALRSPMFVVSEPGESDIGGELERLGVGKVLRVGDADIPDGEWDVIDAPPDRAELEKQIGVEFSDTREVKPDRLDDVLAATDPASPVLYSLVDHEPADGPAEASEDTLSPLARAEPGDDSPTLLSSGDTSLSGTLTGKSSGAEFVHLPGPDPRVNGDSVSAVKREGSVVALGEGWGDDEEFADKVDKARTETELPGGGQLVFPGHRFVAAYGSPGVPALGILGEQDDAASVQRVKDLAAEYQPFSQQGIIPTFEVITTIASGSPGPDGKYTIARPVEEVRATVDAITDAGGYALIDLQPGRADFLEQAKLYEDLLSEPGVGLALDPEWRLEDGMLPAQEVGHVGVDEVNRVSEWLADLTEDKGLPQKMFVVHQFQLQMIRDRERMDTTRDELAYVIHADGHGPPEDKILTWDAMKKDLPDNVHLAWKNFYDEDTPMFTPEQTMDMEPQPWLVTFQ</sequence>
<keyword evidence="4" id="KW-1185">Reference proteome</keyword>
<organism evidence="3 4">
    <name type="scientific">Dietzia timorensis</name>
    <dbReference type="NCBI Taxonomy" id="499555"/>
    <lineage>
        <taxon>Bacteria</taxon>
        <taxon>Bacillati</taxon>
        <taxon>Actinomycetota</taxon>
        <taxon>Actinomycetes</taxon>
        <taxon>Mycobacteriales</taxon>
        <taxon>Dietziaceae</taxon>
        <taxon>Dietzia</taxon>
    </lineage>
</organism>
<evidence type="ECO:0000313" key="3">
    <source>
        <dbReference type="EMBL" id="ANI92713.1"/>
    </source>
</evidence>
<gene>
    <name evidence="3" type="ORF">BJL86_1945</name>
</gene>
<keyword evidence="2" id="KW-0732">Signal</keyword>
<dbReference type="OrthoDB" id="9812120at2"/>
<dbReference type="AlphaFoldDB" id="A0A173LLD0"/>
<dbReference type="RefSeq" id="WP_067472136.1">
    <property type="nucleotide sequence ID" value="NZ_CP015961.1"/>
</dbReference>
<evidence type="ECO:0000313" key="4">
    <source>
        <dbReference type="Proteomes" id="UP000186104"/>
    </source>
</evidence>
<proteinExistence type="predicted"/>
<reference evidence="3 4" key="1">
    <citation type="submission" date="2016-06" db="EMBL/GenBank/DDBJ databases">
        <title>Complete genome sequence of a saline-alkali tolerant type strain Dietzia timorensis ID05-A0528T.</title>
        <authorList>
            <person name="Wu X."/>
        </authorList>
    </citation>
    <scope>NUCLEOTIDE SEQUENCE [LARGE SCALE GENOMIC DNA]</scope>
    <source>
        <strain evidence="3 4">ID05-A0528</strain>
    </source>
</reference>
<feature type="compositionally biased region" description="Low complexity" evidence="1">
    <location>
        <begin position="201"/>
        <end position="223"/>
    </location>
</feature>
<evidence type="ECO:0008006" key="5">
    <source>
        <dbReference type="Google" id="ProtNLM"/>
    </source>
</evidence>
<dbReference type="PROSITE" id="PS51257">
    <property type="entry name" value="PROKAR_LIPOPROTEIN"/>
    <property type="match status" value="1"/>
</dbReference>
<dbReference type="STRING" id="499555.BJL86_1945"/>
<protein>
    <recommendedName>
        <fullName evidence="5">Lipoprotein</fullName>
    </recommendedName>
</protein>
<dbReference type="Proteomes" id="UP000186104">
    <property type="component" value="Chromosome"/>
</dbReference>
<feature type="chain" id="PRO_5038617167" description="Lipoprotein" evidence="2">
    <location>
        <begin position="21"/>
        <end position="537"/>
    </location>
</feature>
<evidence type="ECO:0000256" key="2">
    <source>
        <dbReference type="SAM" id="SignalP"/>
    </source>
</evidence>
<name>A0A173LLD0_9ACTN</name>
<accession>A0A173LLD0</accession>
<feature type="region of interest" description="Disordered" evidence="1">
    <location>
        <begin position="176"/>
        <end position="239"/>
    </location>
</feature>